<comment type="function">
    <text evidence="4">Catalyzes two steps in the biosynthesis of coenzyme A. In the first step cysteine is conjugated to 4'-phosphopantothenate to form 4-phosphopantothenoylcysteine, in the latter compound is decarboxylated to form 4'-phosphopantotheine.</text>
</comment>
<keyword evidence="3" id="KW-0511">Multifunctional enzyme</keyword>
<feature type="binding site" evidence="3">
    <location>
        <position position="354"/>
    </location>
    <ligand>
        <name>CTP</name>
        <dbReference type="ChEBI" id="CHEBI:37563"/>
    </ligand>
</feature>
<dbReference type="PATRIC" id="fig|880071.3.peg.2141"/>
<evidence type="ECO:0000256" key="4">
    <source>
        <dbReference type="RuleBase" id="RU364078"/>
    </source>
</evidence>
<keyword evidence="3 4" id="KW-0288">FMN</keyword>
<comment type="pathway">
    <text evidence="3 4">Cofactor biosynthesis; coenzyme A biosynthesis; CoA from (R)-pantothenate: step 2/5.</text>
</comment>
<dbReference type="KEGG" id="fli:Fleli_2154"/>
<keyword evidence="1 3" id="KW-0210">Decarboxylase</keyword>
<dbReference type="SUPFAM" id="SSF102645">
    <property type="entry name" value="CoaB-like"/>
    <property type="match status" value="1"/>
</dbReference>
<evidence type="ECO:0000256" key="3">
    <source>
        <dbReference type="HAMAP-Rule" id="MF_02225"/>
    </source>
</evidence>
<feature type="binding site" evidence="3">
    <location>
        <position position="368"/>
    </location>
    <ligand>
        <name>CTP</name>
        <dbReference type="ChEBI" id="CHEBI:37563"/>
    </ligand>
</feature>
<evidence type="ECO:0000256" key="2">
    <source>
        <dbReference type="ARBA" id="ARBA00023239"/>
    </source>
</evidence>
<protein>
    <recommendedName>
        <fullName evidence="3">Coenzyme A biosynthesis bifunctional protein CoaBC</fullName>
    </recommendedName>
    <alternativeName>
        <fullName evidence="3">DNA/pantothenate metabolism flavoprotein</fullName>
    </alternativeName>
    <alternativeName>
        <fullName evidence="3">Phosphopantothenoylcysteine synthetase/decarboxylase</fullName>
        <shortName evidence="3">PPCS-PPCDC</shortName>
    </alternativeName>
    <domain>
        <recommendedName>
            <fullName evidence="3">Phosphopantothenoylcysteine decarboxylase</fullName>
            <shortName evidence="3">PPC decarboxylase</shortName>
            <shortName evidence="3">PPC-DC</shortName>
            <ecNumber evidence="3">4.1.1.36</ecNumber>
        </recommendedName>
        <alternativeName>
            <fullName evidence="3">CoaC</fullName>
        </alternativeName>
    </domain>
    <domain>
        <recommendedName>
            <fullName evidence="3">Phosphopantothenate--cysteine ligase</fullName>
            <ecNumber evidence="3">6.3.2.5</ecNumber>
        </recommendedName>
        <alternativeName>
            <fullName evidence="3">CoaB</fullName>
        </alternativeName>
        <alternativeName>
            <fullName evidence="3">Phosphopantothenoylcysteine synthetase</fullName>
            <shortName evidence="3">PPC synthetase</shortName>
            <shortName evidence="3">PPC-S</shortName>
        </alternativeName>
    </domain>
</protein>
<gene>
    <name evidence="3" type="primary">coaBC</name>
    <name evidence="7" type="ordered locus">Fleli_2154</name>
</gene>
<feature type="binding site" evidence="3">
    <location>
        <position position="372"/>
    </location>
    <ligand>
        <name>CTP</name>
        <dbReference type="ChEBI" id="CHEBI:37563"/>
    </ligand>
</feature>
<evidence type="ECO:0000313" key="7">
    <source>
        <dbReference type="EMBL" id="AFM04534.1"/>
    </source>
</evidence>
<keyword evidence="3 4" id="KW-0436">Ligase</keyword>
<proteinExistence type="inferred from homology"/>
<dbReference type="GO" id="GO:0046872">
    <property type="term" value="F:metal ion binding"/>
    <property type="evidence" value="ECO:0007669"/>
    <property type="project" value="UniProtKB-KW"/>
</dbReference>
<keyword evidence="3 4" id="KW-0285">Flavoprotein</keyword>
<dbReference type="NCBIfam" id="TIGR00521">
    <property type="entry name" value="coaBC_dfp"/>
    <property type="match status" value="1"/>
</dbReference>
<dbReference type="InterPro" id="IPR007085">
    <property type="entry name" value="DNA/pantothenate-metab_flavo_C"/>
</dbReference>
<comment type="cofactor">
    <cofactor evidence="3">
        <name>FMN</name>
        <dbReference type="ChEBI" id="CHEBI:58210"/>
    </cofactor>
    <text evidence="3">Binds 1 FMN per subunit.</text>
</comment>
<keyword evidence="8" id="KW-1185">Reference proteome</keyword>
<dbReference type="RefSeq" id="WP_014797981.1">
    <property type="nucleotide sequence ID" value="NC_018018.1"/>
</dbReference>
<dbReference type="HOGENOM" id="CLU_033319_0_1_10"/>
<dbReference type="eggNOG" id="COG0452">
    <property type="taxonomic scope" value="Bacteria"/>
</dbReference>
<feature type="region of interest" description="Phosphopantothenate--cysteine ligase" evidence="3">
    <location>
        <begin position="220"/>
        <end position="457"/>
    </location>
</feature>
<feature type="domain" description="DNA/pantothenate metabolism flavoprotein C-terminal" evidence="6">
    <location>
        <begin position="215"/>
        <end position="425"/>
    </location>
</feature>
<dbReference type="Gene3D" id="3.40.50.1950">
    <property type="entry name" value="Flavin prenyltransferase-like"/>
    <property type="match status" value="1"/>
</dbReference>
<dbReference type="EMBL" id="CP003345">
    <property type="protein sequence ID" value="AFM04534.1"/>
    <property type="molecule type" value="Genomic_DNA"/>
</dbReference>
<comment type="catalytic activity">
    <reaction evidence="3 4">
        <text>(R)-4'-phosphopantothenate + L-cysteine + CTP = N-[(R)-4-phosphopantothenoyl]-L-cysteine + CMP + diphosphate + H(+)</text>
        <dbReference type="Rhea" id="RHEA:19397"/>
        <dbReference type="ChEBI" id="CHEBI:10986"/>
        <dbReference type="ChEBI" id="CHEBI:15378"/>
        <dbReference type="ChEBI" id="CHEBI:33019"/>
        <dbReference type="ChEBI" id="CHEBI:35235"/>
        <dbReference type="ChEBI" id="CHEBI:37563"/>
        <dbReference type="ChEBI" id="CHEBI:59458"/>
        <dbReference type="ChEBI" id="CHEBI:60377"/>
        <dbReference type="EC" id="6.3.2.5"/>
    </reaction>
</comment>
<feature type="binding site" evidence="3">
    <location>
        <position position="317"/>
    </location>
    <ligand>
        <name>CTP</name>
        <dbReference type="ChEBI" id="CHEBI:37563"/>
    </ligand>
</feature>
<keyword evidence="3" id="KW-0479">Metal-binding</keyword>
<keyword evidence="3" id="KW-0460">Magnesium</keyword>
<dbReference type="STRING" id="880071.Fleli_2154"/>
<feature type="binding site" evidence="3">
    <location>
        <position position="307"/>
    </location>
    <ligand>
        <name>CTP</name>
        <dbReference type="ChEBI" id="CHEBI:37563"/>
    </ligand>
</feature>
<evidence type="ECO:0000259" key="6">
    <source>
        <dbReference type="Pfam" id="PF04127"/>
    </source>
</evidence>
<dbReference type="EC" id="6.3.2.5" evidence="3"/>
<feature type="domain" description="Flavoprotein" evidence="5">
    <location>
        <begin position="21"/>
        <end position="188"/>
    </location>
</feature>
<dbReference type="GO" id="GO:0004632">
    <property type="term" value="F:phosphopantothenate--cysteine ligase activity"/>
    <property type="evidence" value="ECO:0007669"/>
    <property type="project" value="UniProtKB-UniRule"/>
</dbReference>
<dbReference type="PANTHER" id="PTHR14359:SF6">
    <property type="entry name" value="PHOSPHOPANTOTHENOYLCYSTEINE DECARBOXYLASE"/>
    <property type="match status" value="1"/>
</dbReference>
<comment type="similarity">
    <text evidence="3 4">In the N-terminal section; belongs to the HFCD (homo-oligomeric flavin containing Cys decarboxylase) superfamily.</text>
</comment>
<feature type="region of interest" description="Phosphopantothenoylcysteine decarboxylase" evidence="3">
    <location>
        <begin position="1"/>
        <end position="219"/>
    </location>
</feature>
<dbReference type="GO" id="GO:0004633">
    <property type="term" value="F:phosphopantothenoylcysteine decarboxylase activity"/>
    <property type="evidence" value="ECO:0007669"/>
    <property type="project" value="UniProtKB-UniRule"/>
</dbReference>
<dbReference type="UniPathway" id="UPA00241">
    <property type="reaction ID" value="UER00353"/>
</dbReference>
<dbReference type="GO" id="GO:0015941">
    <property type="term" value="P:pantothenate catabolic process"/>
    <property type="evidence" value="ECO:0007669"/>
    <property type="project" value="InterPro"/>
</dbReference>
<comment type="function">
    <text evidence="3">Catalyzes two sequential steps in the biosynthesis of coenzyme A. In the first step cysteine is conjugated to 4'-phosphopantothenate to form 4-phosphopantothenoylcysteine. In the second step the latter compound is decarboxylated to form 4'-phosphopantotheine.</text>
</comment>
<dbReference type="Pfam" id="PF02441">
    <property type="entry name" value="Flavoprotein"/>
    <property type="match status" value="1"/>
</dbReference>
<dbReference type="EC" id="4.1.1.36" evidence="3"/>
<comment type="pathway">
    <text evidence="3 4">Cofactor biosynthesis; coenzyme A biosynthesis; CoA from (R)-pantothenate: step 3/5.</text>
</comment>
<dbReference type="Gene3D" id="3.40.50.10300">
    <property type="entry name" value="CoaB-like"/>
    <property type="match status" value="1"/>
</dbReference>
<dbReference type="InterPro" id="IPR036551">
    <property type="entry name" value="Flavin_trans-like"/>
</dbReference>
<dbReference type="Pfam" id="PF04127">
    <property type="entry name" value="DFP"/>
    <property type="match status" value="1"/>
</dbReference>
<dbReference type="GO" id="GO:0071513">
    <property type="term" value="C:phosphopantothenoylcysteine decarboxylase complex"/>
    <property type="evidence" value="ECO:0007669"/>
    <property type="project" value="TreeGrafter"/>
</dbReference>
<comment type="cofactor">
    <cofactor evidence="3">
        <name>Mg(2+)</name>
        <dbReference type="ChEBI" id="CHEBI:18420"/>
    </cofactor>
</comment>
<dbReference type="HAMAP" id="MF_02225">
    <property type="entry name" value="CoaBC"/>
    <property type="match status" value="1"/>
</dbReference>
<dbReference type="Proteomes" id="UP000006054">
    <property type="component" value="Chromosome"/>
</dbReference>
<comment type="catalytic activity">
    <reaction evidence="3 4">
        <text>N-[(R)-4-phosphopantothenoyl]-L-cysteine + H(+) = (R)-4'-phosphopantetheine + CO2</text>
        <dbReference type="Rhea" id="RHEA:16793"/>
        <dbReference type="ChEBI" id="CHEBI:15378"/>
        <dbReference type="ChEBI" id="CHEBI:16526"/>
        <dbReference type="ChEBI" id="CHEBI:59458"/>
        <dbReference type="ChEBI" id="CHEBI:61723"/>
        <dbReference type="EC" id="4.1.1.36"/>
    </reaction>
</comment>
<comment type="similarity">
    <text evidence="3 4">In the C-terminal section; belongs to the PPC synthetase family.</text>
</comment>
<dbReference type="SUPFAM" id="SSF52507">
    <property type="entry name" value="Homo-oligomeric flavin-containing Cys decarboxylases, HFCD"/>
    <property type="match status" value="1"/>
</dbReference>
<evidence type="ECO:0000259" key="5">
    <source>
        <dbReference type="Pfam" id="PF02441"/>
    </source>
</evidence>
<sequence length="457" mass="50508">MTAIPTPKNSIDNSINHLQNKKILLGVCGSISAYKSALLVRLLVKQNCEVQVIMTKSATDFITPLTLATLSKKPVLIDFIKNKEGIWNNHVELGLWADAFIIAPASENTIAKLANGLCDNLLSATYLSARCPVFVAPAMDLDMYQHPATLRNLEYLKSYENILIEATHGELASGLVGQGRLEEPENIIAFLNTFFKNYIKKEANIKEVKPSYLPLKGKKITLTAGATREAIDPVRYLTNHSSGKMGYAIAKEAQKLGAEVTLISTSSLTNPENVNVVKIASADEMLLAVDSVFQETDIFIFAAAVADYRPLEVATQKIKKEEGVDKMVIELTKNPDIAATIGAKKQSSQFLVGFALETNNELENAQGKLKKKNLDMIVLNSLQEKGAGFGHDTNKISIIDSNKKTDFELKSKTEVAKDILKTIIDKLELRKNPILEKEEIEKPISIKKFEINKKEEF</sequence>
<dbReference type="InterPro" id="IPR003382">
    <property type="entry name" value="Flavoprotein"/>
</dbReference>
<dbReference type="GO" id="GO:0010181">
    <property type="term" value="F:FMN binding"/>
    <property type="evidence" value="ECO:0007669"/>
    <property type="project" value="UniProtKB-UniRule"/>
</dbReference>
<dbReference type="GO" id="GO:0015937">
    <property type="term" value="P:coenzyme A biosynthetic process"/>
    <property type="evidence" value="ECO:0007669"/>
    <property type="project" value="UniProtKB-UniRule"/>
</dbReference>
<accession>I4AKP9</accession>
<dbReference type="AlphaFoldDB" id="I4AKP9"/>
<evidence type="ECO:0000256" key="1">
    <source>
        <dbReference type="ARBA" id="ARBA00022793"/>
    </source>
</evidence>
<dbReference type="InterPro" id="IPR035929">
    <property type="entry name" value="CoaB-like_sf"/>
</dbReference>
<comment type="caution">
    <text evidence="3">Lacks conserved residue(s) required for the propagation of feature annotation.</text>
</comment>
<dbReference type="InterPro" id="IPR005252">
    <property type="entry name" value="CoaBC"/>
</dbReference>
<dbReference type="PANTHER" id="PTHR14359">
    <property type="entry name" value="HOMO-OLIGOMERIC FLAVIN CONTAINING CYS DECARBOXYLASE FAMILY"/>
    <property type="match status" value="1"/>
</dbReference>
<keyword evidence="2 3" id="KW-0456">Lyase</keyword>
<evidence type="ECO:0000313" key="8">
    <source>
        <dbReference type="Proteomes" id="UP000006054"/>
    </source>
</evidence>
<reference evidence="8" key="1">
    <citation type="submission" date="2012-06" db="EMBL/GenBank/DDBJ databases">
        <title>The complete genome of Flexibacter litoralis DSM 6794.</title>
        <authorList>
            <person name="Lucas S."/>
            <person name="Copeland A."/>
            <person name="Lapidus A."/>
            <person name="Glavina del Rio T."/>
            <person name="Dalin E."/>
            <person name="Tice H."/>
            <person name="Bruce D."/>
            <person name="Goodwin L."/>
            <person name="Pitluck S."/>
            <person name="Peters L."/>
            <person name="Ovchinnikova G."/>
            <person name="Lu M."/>
            <person name="Kyrpides N."/>
            <person name="Mavromatis K."/>
            <person name="Ivanova N."/>
            <person name="Brettin T."/>
            <person name="Detter J.C."/>
            <person name="Han C."/>
            <person name="Larimer F."/>
            <person name="Land M."/>
            <person name="Hauser L."/>
            <person name="Markowitz V."/>
            <person name="Cheng J.-F."/>
            <person name="Hugenholtz P."/>
            <person name="Woyke T."/>
            <person name="Wu D."/>
            <person name="Spring S."/>
            <person name="Lang E."/>
            <person name="Kopitz M."/>
            <person name="Brambilla E."/>
            <person name="Klenk H.-P."/>
            <person name="Eisen J.A."/>
        </authorList>
    </citation>
    <scope>NUCLEOTIDE SEQUENCE [LARGE SCALE GENOMIC DNA]</scope>
    <source>
        <strain evidence="8">ATCC 23117 / DSM 6794 / NBRC 15988 / NCIMB 1366 / Sio-4</strain>
    </source>
</reference>
<dbReference type="OrthoDB" id="9802554at2"/>
<name>I4AKP9_BERLS</name>
<organism evidence="7 8">
    <name type="scientific">Bernardetia litoralis (strain ATCC 23117 / DSM 6794 / NBRC 15988 / NCIMB 1366 / Fx l1 / Sio-4)</name>
    <name type="common">Flexibacter litoralis</name>
    <dbReference type="NCBI Taxonomy" id="880071"/>
    <lineage>
        <taxon>Bacteria</taxon>
        <taxon>Pseudomonadati</taxon>
        <taxon>Bacteroidota</taxon>
        <taxon>Cytophagia</taxon>
        <taxon>Cytophagales</taxon>
        <taxon>Bernardetiaceae</taxon>
        <taxon>Bernardetia</taxon>
    </lineage>
</organism>